<dbReference type="InterPro" id="IPR025337">
    <property type="entry name" value="Questin_oxidase-like"/>
</dbReference>
<organism evidence="2 3">
    <name type="scientific">Aspergillus fumigatiaffinis</name>
    <dbReference type="NCBI Taxonomy" id="340414"/>
    <lineage>
        <taxon>Eukaryota</taxon>
        <taxon>Fungi</taxon>
        <taxon>Dikarya</taxon>
        <taxon>Ascomycota</taxon>
        <taxon>Pezizomycotina</taxon>
        <taxon>Eurotiomycetes</taxon>
        <taxon>Eurotiomycetidae</taxon>
        <taxon>Eurotiales</taxon>
        <taxon>Aspergillaceae</taxon>
        <taxon>Aspergillus</taxon>
        <taxon>Aspergillus subgen. Fumigati</taxon>
    </lineage>
</organism>
<gene>
    <name evidence="2" type="ORF">CNMCM6805_004951</name>
</gene>
<evidence type="ECO:0008006" key="4">
    <source>
        <dbReference type="Google" id="ProtNLM"/>
    </source>
</evidence>
<reference evidence="2" key="1">
    <citation type="journal article" date="2020" name="bioRxiv">
        <title>Genomic and phenotypic heterogeneity of clinical isolates of the human pathogens Aspergillus fumigatus, Aspergillus lentulus and Aspergillus fumigatiaffinis.</title>
        <authorList>
            <person name="dos Santos R.A.C."/>
            <person name="Steenwyk J.L."/>
            <person name="Rivero-Menendez O."/>
            <person name="Mead M.E."/>
            <person name="Silva L.P."/>
            <person name="Bastos R.W."/>
            <person name="Alastruey-Izquierdo A."/>
            <person name="Goldman G.H."/>
            <person name="Rokas A."/>
        </authorList>
    </citation>
    <scope>NUCLEOTIDE SEQUENCE</scope>
    <source>
        <strain evidence="2">CNM-CM6805</strain>
    </source>
</reference>
<keyword evidence="1" id="KW-0560">Oxidoreductase</keyword>
<sequence length="450" mass="50528">MTSQFTLSPQHITSSLGAATEPPVSAESVTRANRLLQLNHDKWHIFFRDVTGHNHTAHSILTALALGASSSELERAYADTEAIQRPIPAVDSKLVAQLCADDQALGPLLGRCDLYATFLAFFQTQINTHGWQSVVTKYVFSRTPLAEKLLIKMYEGMYHSLIHLGLGIEFAQPGIIAEALAQAASHEDGHINRLLFGVEAAITADAAVPPQPKSLLQLVSEVRAHPSIWADLRFGDRWNRMRDSIMDDAVVEELTPIAAQFRITPETLARRTAEMISTAAYLAGASQRSGRKRKIDFFLMHTVTASLFFSVFTAQEWIPLADRIRLVEWKGRLDLAFYAFCNCPELDGSAVTEYVDDFTREMDWAALYAAVNKEHDDGHVAKFMRALRHGEEVAKPYEEDEVWARYFPVKGEMWVKLARMALETTRQSPPDLKWILGTGFNEAWLRPDLQ</sequence>
<keyword evidence="3" id="KW-1185">Reference proteome</keyword>
<dbReference type="PANTHER" id="PTHR35870">
    <property type="entry name" value="PROTEIN, PUTATIVE (AFU_ORTHOLOGUE AFUA_5G03330)-RELATED"/>
    <property type="match status" value="1"/>
</dbReference>
<evidence type="ECO:0000256" key="1">
    <source>
        <dbReference type="ARBA" id="ARBA00023002"/>
    </source>
</evidence>
<reference evidence="2" key="2">
    <citation type="submission" date="2020-04" db="EMBL/GenBank/DDBJ databases">
        <authorList>
            <person name="Santos R.A.C."/>
            <person name="Steenwyk J.L."/>
            <person name="Rivero-Menendez O."/>
            <person name="Mead M.E."/>
            <person name="Silva L.P."/>
            <person name="Bastos R.W."/>
            <person name="Alastruey-Izquierdo A."/>
            <person name="Goldman G.H."/>
            <person name="Rokas A."/>
        </authorList>
    </citation>
    <scope>NUCLEOTIDE SEQUENCE</scope>
    <source>
        <strain evidence="2">CNM-CM6805</strain>
    </source>
</reference>
<dbReference type="PANTHER" id="PTHR35870:SF7">
    <property type="entry name" value="BAEYER-VILLIGER OXIDASE MDPL"/>
    <property type="match status" value="1"/>
</dbReference>
<accession>A0A8H4EFL7</accession>
<dbReference type="OrthoDB" id="10004862at2759"/>
<comment type="caution">
    <text evidence="2">The sequence shown here is derived from an EMBL/GenBank/DDBJ whole genome shotgun (WGS) entry which is preliminary data.</text>
</comment>
<dbReference type="Proteomes" id="UP000653565">
    <property type="component" value="Unassembled WGS sequence"/>
</dbReference>
<evidence type="ECO:0000313" key="3">
    <source>
        <dbReference type="Proteomes" id="UP000653565"/>
    </source>
</evidence>
<dbReference type="GO" id="GO:0016491">
    <property type="term" value="F:oxidoreductase activity"/>
    <property type="evidence" value="ECO:0007669"/>
    <property type="project" value="UniProtKB-KW"/>
</dbReference>
<dbReference type="AlphaFoldDB" id="A0A8H4EFL7"/>
<name>A0A8H4EFL7_9EURO</name>
<dbReference type="Pfam" id="PF14027">
    <property type="entry name" value="Questin_oxidase"/>
    <property type="match status" value="1"/>
</dbReference>
<dbReference type="EMBL" id="JAAAPX010000026">
    <property type="protein sequence ID" value="KAF4240431.1"/>
    <property type="molecule type" value="Genomic_DNA"/>
</dbReference>
<evidence type="ECO:0000313" key="2">
    <source>
        <dbReference type="EMBL" id="KAF4240431.1"/>
    </source>
</evidence>
<protein>
    <recommendedName>
        <fullName evidence="4">Oxidoreductase AflY</fullName>
    </recommendedName>
</protein>
<proteinExistence type="predicted"/>